<protein>
    <recommendedName>
        <fullName evidence="4">Cyclin-domain-containing protein</fullName>
    </recommendedName>
</protein>
<dbReference type="GO" id="GO:0000307">
    <property type="term" value="C:cyclin-dependent protein kinase holoenzyme complex"/>
    <property type="evidence" value="ECO:0007669"/>
    <property type="project" value="TreeGrafter"/>
</dbReference>
<evidence type="ECO:0000313" key="3">
    <source>
        <dbReference type="Proteomes" id="UP000193685"/>
    </source>
</evidence>
<reference evidence="2 3" key="1">
    <citation type="submission" date="2016-07" db="EMBL/GenBank/DDBJ databases">
        <title>Pervasive Adenine N6-methylation of Active Genes in Fungi.</title>
        <authorList>
            <consortium name="DOE Joint Genome Institute"/>
            <person name="Mondo S.J."/>
            <person name="Dannebaum R.O."/>
            <person name="Kuo R.C."/>
            <person name="Labutti K."/>
            <person name="Haridas S."/>
            <person name="Kuo A."/>
            <person name="Salamov A."/>
            <person name="Ahrendt S.R."/>
            <person name="Lipzen A."/>
            <person name="Sullivan W."/>
            <person name="Andreopoulos W.B."/>
            <person name="Clum A."/>
            <person name="Lindquist E."/>
            <person name="Daum C."/>
            <person name="Ramamoorthy G.K."/>
            <person name="Gryganskyi A."/>
            <person name="Culley D."/>
            <person name="Magnuson J.K."/>
            <person name="James T.Y."/>
            <person name="O'Malley M.A."/>
            <person name="Stajich J.E."/>
            <person name="Spatafora J.W."/>
            <person name="Visel A."/>
            <person name="Grigoriev I.V."/>
        </authorList>
    </citation>
    <scope>NUCLEOTIDE SEQUENCE [LARGE SCALE GENOMIC DNA]</scope>
    <source>
        <strain evidence="2 3">12-1054</strain>
    </source>
</reference>
<feature type="region of interest" description="Disordered" evidence="1">
    <location>
        <begin position="1"/>
        <end position="22"/>
    </location>
</feature>
<dbReference type="AlphaFoldDB" id="A0A1Y2FNW5"/>
<keyword evidence="3" id="KW-1185">Reference proteome</keyword>
<accession>A0A1Y2FNW5</accession>
<gene>
    <name evidence="2" type="ORF">BCR37DRAFT_377790</name>
</gene>
<organism evidence="2 3">
    <name type="scientific">Protomyces lactucae-debilis</name>
    <dbReference type="NCBI Taxonomy" id="2754530"/>
    <lineage>
        <taxon>Eukaryota</taxon>
        <taxon>Fungi</taxon>
        <taxon>Dikarya</taxon>
        <taxon>Ascomycota</taxon>
        <taxon>Taphrinomycotina</taxon>
        <taxon>Taphrinomycetes</taxon>
        <taxon>Taphrinales</taxon>
        <taxon>Protomycetaceae</taxon>
        <taxon>Protomyces</taxon>
    </lineage>
</organism>
<evidence type="ECO:0000256" key="1">
    <source>
        <dbReference type="SAM" id="MobiDB-lite"/>
    </source>
</evidence>
<dbReference type="GO" id="GO:0019901">
    <property type="term" value="F:protein kinase binding"/>
    <property type="evidence" value="ECO:0007669"/>
    <property type="project" value="InterPro"/>
</dbReference>
<dbReference type="PANTHER" id="PTHR15615:SF36">
    <property type="entry name" value="PHO85 CYCLIN-5"/>
    <property type="match status" value="1"/>
</dbReference>
<dbReference type="GO" id="GO:0016538">
    <property type="term" value="F:cyclin-dependent protein serine/threonine kinase regulator activity"/>
    <property type="evidence" value="ECO:0007669"/>
    <property type="project" value="TreeGrafter"/>
</dbReference>
<comment type="caution">
    <text evidence="2">The sequence shown here is derived from an EMBL/GenBank/DDBJ whole genome shotgun (WGS) entry which is preliminary data.</text>
</comment>
<dbReference type="Pfam" id="PF08613">
    <property type="entry name" value="Cyclin"/>
    <property type="match status" value="1"/>
</dbReference>
<dbReference type="Proteomes" id="UP000193685">
    <property type="component" value="Unassembled WGS sequence"/>
</dbReference>
<dbReference type="STRING" id="56484.A0A1Y2FNW5"/>
<dbReference type="GeneID" id="63785496"/>
<dbReference type="CDD" id="cd20557">
    <property type="entry name" value="CYCLIN_ScPCL1-like"/>
    <property type="match status" value="1"/>
</dbReference>
<dbReference type="OrthoDB" id="286814at2759"/>
<evidence type="ECO:0008006" key="4">
    <source>
        <dbReference type="Google" id="ProtNLM"/>
    </source>
</evidence>
<dbReference type="Gene3D" id="1.10.472.10">
    <property type="entry name" value="Cyclin-like"/>
    <property type="match status" value="1"/>
</dbReference>
<dbReference type="InterPro" id="IPR013922">
    <property type="entry name" value="Cyclin_PHO80-like"/>
</dbReference>
<dbReference type="EMBL" id="MCFI01000005">
    <property type="protein sequence ID" value="ORY84906.1"/>
    <property type="molecule type" value="Genomic_DNA"/>
</dbReference>
<dbReference type="RefSeq" id="XP_040726689.1">
    <property type="nucleotide sequence ID" value="XM_040868897.1"/>
</dbReference>
<evidence type="ECO:0000313" key="2">
    <source>
        <dbReference type="EMBL" id="ORY84906.1"/>
    </source>
</evidence>
<name>A0A1Y2FNW5_PROLT</name>
<proteinExistence type="predicted"/>
<dbReference type="GO" id="GO:0005634">
    <property type="term" value="C:nucleus"/>
    <property type="evidence" value="ECO:0007669"/>
    <property type="project" value="TreeGrafter"/>
</dbReference>
<dbReference type="PANTHER" id="PTHR15615">
    <property type="match status" value="1"/>
</dbReference>
<sequence>MQPGDRSAGHSKINPSLVQRPRSEAPLLFTEASAPSHHLHKRMPHSGPAQEVAAALCLSPCATTAVLAHMGEQRTSTHLIAKASINPHLDQTLASAALRYPSPVSDDGCVIATTTTTTTHTTTFLAPGRLPPKLSREPARKYAYVDSLVDMATLFVESLWPLRGDAAACHAKRAELNAFLTTTIRVSKTSLSTMQLTLFYCLRLCRDQQSPSAMQLPAADRCPCPRLNFLSALILASKYLQDRNFSNRAWSKISGVPIDLLNLRERQFLRIVGWNLTLSQQGFQLWAQYLERFVTDVRDNLLFGDILLCRERWQFVVEKQLVPAAEADLTHVIAVCGSPLAGPQLTVCAEKAASATPMRSYSAPVLLTTPPLHWTTETIAATLEDHVVAAGNLSTCPFFDEFVKTTPKDSPLVLCGHPCTVSSAIKEDTVQQCPLTPVSLQNDGDSPAGSILLEETGDDEETYCLVTRVCDKRRRSEDEALPVTVKRARLSHLESLYS</sequence>